<accession>A0AAE0KX95</accession>
<reference evidence="2 3" key="1">
    <citation type="journal article" date="2015" name="Genome Biol. Evol.">
        <title>Comparative Genomics of a Bacterivorous Green Alga Reveals Evolutionary Causalities and Consequences of Phago-Mixotrophic Mode of Nutrition.</title>
        <authorList>
            <person name="Burns J.A."/>
            <person name="Paasch A."/>
            <person name="Narechania A."/>
            <person name="Kim E."/>
        </authorList>
    </citation>
    <scope>NUCLEOTIDE SEQUENCE [LARGE SCALE GENOMIC DNA]</scope>
    <source>
        <strain evidence="2 3">PLY_AMNH</strain>
    </source>
</reference>
<evidence type="ECO:0000313" key="3">
    <source>
        <dbReference type="Proteomes" id="UP001190700"/>
    </source>
</evidence>
<organism evidence="2 3">
    <name type="scientific">Cymbomonas tetramitiformis</name>
    <dbReference type="NCBI Taxonomy" id="36881"/>
    <lineage>
        <taxon>Eukaryota</taxon>
        <taxon>Viridiplantae</taxon>
        <taxon>Chlorophyta</taxon>
        <taxon>Pyramimonadophyceae</taxon>
        <taxon>Pyramimonadales</taxon>
        <taxon>Pyramimonadaceae</taxon>
        <taxon>Cymbomonas</taxon>
    </lineage>
</organism>
<evidence type="ECO:0000313" key="2">
    <source>
        <dbReference type="EMBL" id="KAK3263839.1"/>
    </source>
</evidence>
<comment type="caution">
    <text evidence="2">The sequence shown here is derived from an EMBL/GenBank/DDBJ whole genome shotgun (WGS) entry which is preliminary data.</text>
</comment>
<feature type="transmembrane region" description="Helical" evidence="1">
    <location>
        <begin position="60"/>
        <end position="82"/>
    </location>
</feature>
<evidence type="ECO:0000256" key="1">
    <source>
        <dbReference type="SAM" id="Phobius"/>
    </source>
</evidence>
<dbReference type="AlphaFoldDB" id="A0AAE0KX95"/>
<name>A0AAE0KX95_9CHLO</name>
<dbReference type="EMBL" id="LGRX02015006">
    <property type="protein sequence ID" value="KAK3263839.1"/>
    <property type="molecule type" value="Genomic_DNA"/>
</dbReference>
<feature type="transmembrane region" description="Helical" evidence="1">
    <location>
        <begin position="102"/>
        <end position="120"/>
    </location>
</feature>
<protein>
    <submittedName>
        <fullName evidence="2">Uncharacterized protein</fullName>
    </submittedName>
</protein>
<proteinExistence type="predicted"/>
<sequence>MRYPIEWVAGEGLGAHDFTTSRDATGGADAARRERAWRGDHLVLHIPIRAYPEPDRRPRLIFTVITMSNIAAIRAQQVAHMATRKTALMVHLSSSSGATSTYIPYAFVATGMALLTTGMYKMANGTGKKDGF</sequence>
<keyword evidence="1" id="KW-0812">Transmembrane</keyword>
<keyword evidence="1" id="KW-1133">Transmembrane helix</keyword>
<keyword evidence="3" id="KW-1185">Reference proteome</keyword>
<gene>
    <name evidence="2" type="ORF">CYMTET_27382</name>
</gene>
<dbReference type="Proteomes" id="UP001190700">
    <property type="component" value="Unassembled WGS sequence"/>
</dbReference>
<keyword evidence="1" id="KW-0472">Membrane</keyword>